<feature type="compositionally biased region" description="Basic residues" evidence="4">
    <location>
        <begin position="38"/>
        <end position="47"/>
    </location>
</feature>
<dbReference type="InterPro" id="IPR000641">
    <property type="entry name" value="CbxX/CfxQ"/>
</dbReference>
<sequence length="420" mass="48579">MTHKRCYKEISDDGNNTVDINENDNEKHNSDNEINKTNRSKRNKNNQKKNNMIPNILFILGDRNISDIFNEKQYVEQEPLVPEYECPGINCDHNIFSENIPIIPNRLTNPILELSLQDLIDLGECYHCQMQKFYYNLPLERLAKLRNSLVKLNNVIGMKKIKSIFVEQIIYFLLDLEPNASEMLHTILQGPPGVGKSHVIEILADIYLNMGYLTSNIIKKVKLSDLKGKYIGHSAPLTQKAIDEAIGGVLVIDEAYSLGNHGSIDVFSKEVIDTLNRNLTENAGKFVCIIAGYSEEIEKCLFAHNIGLKSRFRFKFTIDKYSPLEMYEIFKLKVLNDSWILDETENISNFFKKNHQSFKFYGRDMETLLFHTKIAHSKRIVFETENNKIINMNDIDTGFKRFMENNSDNSDNESLNHIYM</sequence>
<dbReference type="GO" id="GO:0005524">
    <property type="term" value="F:ATP binding"/>
    <property type="evidence" value="ECO:0007669"/>
    <property type="project" value="UniProtKB-KW"/>
</dbReference>
<dbReference type="InterPro" id="IPR050773">
    <property type="entry name" value="CbxX/CfxQ_RuBisCO_ESX"/>
</dbReference>
<evidence type="ECO:0000256" key="1">
    <source>
        <dbReference type="ARBA" id="ARBA00010378"/>
    </source>
</evidence>
<evidence type="ECO:0000256" key="2">
    <source>
        <dbReference type="ARBA" id="ARBA00022741"/>
    </source>
</evidence>
<dbReference type="InterPro" id="IPR003959">
    <property type="entry name" value="ATPase_AAA_core"/>
</dbReference>
<feature type="compositionally biased region" description="Basic and acidic residues" evidence="4">
    <location>
        <begin position="24"/>
        <end position="36"/>
    </location>
</feature>
<reference evidence="6" key="1">
    <citation type="submission" date="2018-03" db="EMBL/GenBank/DDBJ databases">
        <title>Draft genome sequences of Megaviruse, new member of the family Mimiviridae isolated from water in Shanghai, China.</title>
        <authorList>
            <person name="Xia Y."/>
        </authorList>
    </citation>
    <scope>NUCLEOTIDE SEQUENCE</scope>
    <source>
        <strain evidence="6">SH</strain>
    </source>
</reference>
<dbReference type="PANTHER" id="PTHR43392">
    <property type="entry name" value="AAA-TYPE ATPASE FAMILY PROTEIN / ANKYRIN REPEAT FAMILY PROTEIN"/>
    <property type="match status" value="1"/>
</dbReference>
<feature type="region of interest" description="Disordered" evidence="4">
    <location>
        <begin position="1"/>
        <end position="48"/>
    </location>
</feature>
<gene>
    <name evidence="6" type="ORF">Mb0812</name>
</gene>
<feature type="domain" description="ATPase AAA-type core" evidence="5">
    <location>
        <begin position="187"/>
        <end position="294"/>
    </location>
</feature>
<dbReference type="InterPro" id="IPR027417">
    <property type="entry name" value="P-loop_NTPase"/>
</dbReference>
<name>A0A3S8UZ38_9VIRU</name>
<organism evidence="6">
    <name type="scientific">Megavirus baoshan</name>
    <dbReference type="NCBI Taxonomy" id="2496520"/>
    <lineage>
        <taxon>Viruses</taxon>
        <taxon>Varidnaviria</taxon>
        <taxon>Bamfordvirae</taxon>
        <taxon>Nucleocytoviricota</taxon>
        <taxon>Megaviricetes</taxon>
        <taxon>Imitervirales</taxon>
        <taxon>Mimiviridae</taxon>
        <taxon>Megamimivirinae</taxon>
        <taxon>Megavirus</taxon>
        <taxon>Megavirus baoshanense</taxon>
    </lineage>
</organism>
<dbReference type="PRINTS" id="PR00819">
    <property type="entry name" value="CBXCFQXSUPER"/>
</dbReference>
<dbReference type="PANTHER" id="PTHR43392:SF2">
    <property type="entry name" value="AAA-TYPE ATPASE FAMILY PROTEIN _ ANKYRIN REPEAT FAMILY PROTEIN"/>
    <property type="match status" value="1"/>
</dbReference>
<evidence type="ECO:0000256" key="4">
    <source>
        <dbReference type="SAM" id="MobiDB-lite"/>
    </source>
</evidence>
<dbReference type="Gene3D" id="3.40.50.300">
    <property type="entry name" value="P-loop containing nucleotide triphosphate hydrolases"/>
    <property type="match status" value="1"/>
</dbReference>
<accession>A0A3S8UZ38</accession>
<evidence type="ECO:0000256" key="3">
    <source>
        <dbReference type="ARBA" id="ARBA00022840"/>
    </source>
</evidence>
<keyword evidence="2" id="KW-0547">Nucleotide-binding</keyword>
<comment type="similarity">
    <text evidence="1">Belongs to the CbxX/CfxQ family.</text>
</comment>
<dbReference type="Pfam" id="PF00004">
    <property type="entry name" value="AAA"/>
    <property type="match status" value="1"/>
</dbReference>
<protein>
    <submittedName>
        <fullName evidence="6">CfxQ-like protein</fullName>
    </submittedName>
</protein>
<dbReference type="EMBL" id="MH046811">
    <property type="protein sequence ID" value="AZL89993.1"/>
    <property type="molecule type" value="Genomic_DNA"/>
</dbReference>
<keyword evidence="3" id="KW-0067">ATP-binding</keyword>
<proteinExistence type="inferred from homology"/>
<dbReference type="GO" id="GO:0016887">
    <property type="term" value="F:ATP hydrolysis activity"/>
    <property type="evidence" value="ECO:0007669"/>
    <property type="project" value="InterPro"/>
</dbReference>
<dbReference type="CDD" id="cd00009">
    <property type="entry name" value="AAA"/>
    <property type="match status" value="1"/>
</dbReference>
<evidence type="ECO:0000259" key="5">
    <source>
        <dbReference type="Pfam" id="PF00004"/>
    </source>
</evidence>
<dbReference type="SUPFAM" id="SSF52540">
    <property type="entry name" value="P-loop containing nucleoside triphosphate hydrolases"/>
    <property type="match status" value="1"/>
</dbReference>
<evidence type="ECO:0000313" key="6">
    <source>
        <dbReference type="EMBL" id="AZL89993.1"/>
    </source>
</evidence>